<feature type="transmembrane region" description="Helical" evidence="1">
    <location>
        <begin position="100"/>
        <end position="121"/>
    </location>
</feature>
<sequence>MVGAEDGDPATLRFYEDIDFASMQVVQDGERALLVASTSSGSGELDRTLQWLDAEPGRWSTLSGNVLFTAPDREPLELSTAEAIEVEATSSADAGGVRTALVIGLVVTVVGAGIAGLVWAVTRRRRVSSGR</sequence>
<protein>
    <submittedName>
        <fullName evidence="2">Uncharacterized protein</fullName>
    </submittedName>
</protein>
<evidence type="ECO:0000313" key="2">
    <source>
        <dbReference type="EMBL" id="AWH95901.1"/>
    </source>
</evidence>
<proteinExistence type="predicted"/>
<evidence type="ECO:0000313" key="3">
    <source>
        <dbReference type="Proteomes" id="UP000244903"/>
    </source>
</evidence>
<dbReference type="Proteomes" id="UP000244903">
    <property type="component" value="Chromosome"/>
</dbReference>
<dbReference type="KEGG" id="dpc:A6048_10705"/>
<gene>
    <name evidence="2" type="ORF">A6048_10705</name>
</gene>
<keyword evidence="1" id="KW-1133">Transmembrane helix</keyword>
<keyword evidence="3" id="KW-1185">Reference proteome</keyword>
<accession>A0AAD0JUC9</accession>
<reference evidence="2 3" key="1">
    <citation type="submission" date="2016-04" db="EMBL/GenBank/DDBJ databases">
        <title>Complete genome sequence of the haloalkaliphilic hydrocarbon-degrading bacterium Dietzia psychralcaliphila ILA-1T, isolated from a drain of a fish product-processing plant.</title>
        <authorList>
            <person name="Zhao J."/>
            <person name="Hu B."/>
            <person name="Geng S."/>
            <person name="Nie Y."/>
            <person name="Tang Y."/>
        </authorList>
    </citation>
    <scope>NUCLEOTIDE SEQUENCE [LARGE SCALE GENOMIC DNA]</scope>
    <source>
        <strain evidence="2 3">ILA-1</strain>
    </source>
</reference>
<keyword evidence="1" id="KW-0812">Transmembrane</keyword>
<evidence type="ECO:0000256" key="1">
    <source>
        <dbReference type="SAM" id="Phobius"/>
    </source>
</evidence>
<dbReference type="AlphaFoldDB" id="A0AAD0JUC9"/>
<dbReference type="RefSeq" id="WP_107749033.1">
    <property type="nucleotide sequence ID" value="NZ_CP015453.1"/>
</dbReference>
<organism evidence="2 3">
    <name type="scientific">Dietzia psychralcaliphila</name>
    <dbReference type="NCBI Taxonomy" id="139021"/>
    <lineage>
        <taxon>Bacteria</taxon>
        <taxon>Bacillati</taxon>
        <taxon>Actinomycetota</taxon>
        <taxon>Actinomycetes</taxon>
        <taxon>Mycobacteriales</taxon>
        <taxon>Dietziaceae</taxon>
        <taxon>Dietzia</taxon>
    </lineage>
</organism>
<name>A0AAD0JUC9_9ACTN</name>
<keyword evidence="1" id="KW-0472">Membrane</keyword>
<dbReference type="EMBL" id="CP015453">
    <property type="protein sequence ID" value="AWH95901.1"/>
    <property type="molecule type" value="Genomic_DNA"/>
</dbReference>